<feature type="domain" description="DAGKc" evidence="2">
    <location>
        <begin position="48"/>
        <end position="180"/>
    </location>
</feature>
<protein>
    <submittedName>
        <fullName evidence="3">Diacylglycerol kinase family protein</fullName>
    </submittedName>
</protein>
<sequence length="351" mass="38194">MSKPHSFFSGPDAVPTGTRVRHDRRSADLAFQGPLTPVRVRGADGNLGRPLTIGVVSNPKSHLNGGSSHFPPALRSQTLFASPQTRNDLQDQLDDFAARGVDMLVIDGGDGTVRDVLTAARKAFRRMPCVAVLPSGKTNALALDLGIPVHWSVRSMLDALRAGRIATRAPVEVWRRGADRPEHVGFLLGAGAFVRATSLAQKTHRVGAFNGMAVGLSLMWSIAQTLFGSAENVWRQGDRMRIRGDVTVDRSFYLVLASTLERLPLGLKPFGRRRAGLKVLAVDAPPKKLAWHLPFLLAGSESRRLADNGYHHGSPQSFELDLDGEFILDGERYPGGELLIRMGEPLHFVVP</sequence>
<evidence type="ECO:0000313" key="3">
    <source>
        <dbReference type="EMBL" id="WNO54067.1"/>
    </source>
</evidence>
<keyword evidence="3" id="KW-0808">Transferase</keyword>
<dbReference type="PROSITE" id="PS50146">
    <property type="entry name" value="DAGK"/>
    <property type="match status" value="1"/>
</dbReference>
<dbReference type="InterPro" id="IPR017438">
    <property type="entry name" value="ATP-NAD_kinase_N"/>
</dbReference>
<dbReference type="Pfam" id="PF00781">
    <property type="entry name" value="DAGK_cat"/>
    <property type="match status" value="1"/>
</dbReference>
<feature type="region of interest" description="Disordered" evidence="1">
    <location>
        <begin position="1"/>
        <end position="26"/>
    </location>
</feature>
<gene>
    <name evidence="3" type="ORF">RPR59_02065</name>
</gene>
<organism evidence="3 4">
    <name type="scientific">Stakelama saccharophila</name>
    <dbReference type="NCBI Taxonomy" id="3075605"/>
    <lineage>
        <taxon>Bacteria</taxon>
        <taxon>Pseudomonadati</taxon>
        <taxon>Pseudomonadota</taxon>
        <taxon>Alphaproteobacteria</taxon>
        <taxon>Sphingomonadales</taxon>
        <taxon>Sphingomonadaceae</taxon>
        <taxon>Stakelama</taxon>
    </lineage>
</organism>
<keyword evidence="3" id="KW-0418">Kinase</keyword>
<dbReference type="GO" id="GO:0016301">
    <property type="term" value="F:kinase activity"/>
    <property type="evidence" value="ECO:0007669"/>
    <property type="project" value="UniProtKB-KW"/>
</dbReference>
<evidence type="ECO:0000256" key="1">
    <source>
        <dbReference type="SAM" id="MobiDB-lite"/>
    </source>
</evidence>
<keyword evidence="4" id="KW-1185">Reference proteome</keyword>
<dbReference type="InterPro" id="IPR016064">
    <property type="entry name" value="NAD/diacylglycerol_kinase_sf"/>
</dbReference>
<dbReference type="SUPFAM" id="SSF111331">
    <property type="entry name" value="NAD kinase/diacylglycerol kinase-like"/>
    <property type="match status" value="1"/>
</dbReference>
<name>A0ABZ0B9H6_9SPHN</name>
<proteinExistence type="predicted"/>
<accession>A0ABZ0B9H6</accession>
<evidence type="ECO:0000259" key="2">
    <source>
        <dbReference type="PROSITE" id="PS50146"/>
    </source>
</evidence>
<dbReference type="SMART" id="SM00046">
    <property type="entry name" value="DAGKc"/>
    <property type="match status" value="1"/>
</dbReference>
<dbReference type="RefSeq" id="WP_313916165.1">
    <property type="nucleotide sequence ID" value="NZ_CP135076.1"/>
</dbReference>
<reference evidence="3 4" key="1">
    <citation type="submission" date="2023-09" db="EMBL/GenBank/DDBJ databases">
        <authorList>
            <person name="Rey-Velasco X."/>
        </authorList>
    </citation>
    <scope>NUCLEOTIDE SEQUENCE [LARGE SCALE GENOMIC DNA]</scope>
    <source>
        <strain evidence="3 4">W311</strain>
    </source>
</reference>
<dbReference type="Gene3D" id="3.40.50.10330">
    <property type="entry name" value="Probable inorganic polyphosphate/atp-NAD kinase, domain 1"/>
    <property type="match status" value="1"/>
</dbReference>
<dbReference type="Proteomes" id="UP001302249">
    <property type="component" value="Chromosome"/>
</dbReference>
<dbReference type="EMBL" id="CP135076">
    <property type="protein sequence ID" value="WNO54067.1"/>
    <property type="molecule type" value="Genomic_DNA"/>
</dbReference>
<evidence type="ECO:0000313" key="4">
    <source>
        <dbReference type="Proteomes" id="UP001302249"/>
    </source>
</evidence>
<dbReference type="InterPro" id="IPR001206">
    <property type="entry name" value="Diacylglycerol_kinase_cat_dom"/>
</dbReference>